<reference evidence="1" key="1">
    <citation type="submission" date="2023-04" db="EMBL/GenBank/DDBJ databases">
        <title>A chromosome-level genome assembly of the parasitoid wasp Eretmocerus hayati.</title>
        <authorList>
            <person name="Zhong Y."/>
            <person name="Liu S."/>
            <person name="Liu Y."/>
        </authorList>
    </citation>
    <scope>NUCLEOTIDE SEQUENCE</scope>
    <source>
        <strain evidence="1">ZJU_SS_LIU_2023</strain>
    </source>
</reference>
<name>A0ACC2PRL8_9HYME</name>
<accession>A0ACC2PRL8</accession>
<evidence type="ECO:0000313" key="1">
    <source>
        <dbReference type="EMBL" id="KAJ8686260.1"/>
    </source>
</evidence>
<feature type="non-terminal residue" evidence="1">
    <location>
        <position position="1"/>
    </location>
</feature>
<sequence length="298" mass="34915">GNMQTRSRKKMRDIDSEQPETVEKHFKLIMEDTSYIDSEISQITPKDLPAWFSEELFRAGQNYFKRNLLGFNGGYLAGLIAVFLVPSISEILVSTNQSSTACTAFKRYFQTLLHIYNLHIHDFKDPESRFYRSLNTIRWKHAMSSKFSLKKNQTGITQRDMVLTQFGFIGYILTKSEDLSLTNQKEERDAINHFWRVVGHLLGISDRLNLCRKDVDESTHLCALLLRDVFKSHLKDPSEHFFSLTKTAIEGMQSIDPFVDIDGFLTFFYELNESKYEKRLSIYSRLNYAYRRTNFYLL</sequence>
<keyword evidence="2" id="KW-1185">Reference proteome</keyword>
<organism evidence="1 2">
    <name type="scientific">Eretmocerus hayati</name>
    <dbReference type="NCBI Taxonomy" id="131215"/>
    <lineage>
        <taxon>Eukaryota</taxon>
        <taxon>Metazoa</taxon>
        <taxon>Ecdysozoa</taxon>
        <taxon>Arthropoda</taxon>
        <taxon>Hexapoda</taxon>
        <taxon>Insecta</taxon>
        <taxon>Pterygota</taxon>
        <taxon>Neoptera</taxon>
        <taxon>Endopterygota</taxon>
        <taxon>Hymenoptera</taxon>
        <taxon>Apocrita</taxon>
        <taxon>Proctotrupomorpha</taxon>
        <taxon>Chalcidoidea</taxon>
        <taxon>Aphelinidae</taxon>
        <taxon>Aphelininae</taxon>
        <taxon>Eretmocerus</taxon>
    </lineage>
</organism>
<protein>
    <submittedName>
        <fullName evidence="1">Uncharacterized protein</fullName>
    </submittedName>
</protein>
<dbReference type="Proteomes" id="UP001239111">
    <property type="component" value="Chromosome 1"/>
</dbReference>
<gene>
    <name evidence="1" type="ORF">QAD02_022054</name>
</gene>
<proteinExistence type="predicted"/>
<dbReference type="EMBL" id="CM056741">
    <property type="protein sequence ID" value="KAJ8686260.1"/>
    <property type="molecule type" value="Genomic_DNA"/>
</dbReference>
<evidence type="ECO:0000313" key="2">
    <source>
        <dbReference type="Proteomes" id="UP001239111"/>
    </source>
</evidence>
<comment type="caution">
    <text evidence="1">The sequence shown here is derived from an EMBL/GenBank/DDBJ whole genome shotgun (WGS) entry which is preliminary data.</text>
</comment>
<feature type="non-terminal residue" evidence="1">
    <location>
        <position position="298"/>
    </location>
</feature>